<dbReference type="PANTHER" id="PTHR40252:SF2">
    <property type="entry name" value="BLR0328 PROTEIN"/>
    <property type="match status" value="1"/>
</dbReference>
<reference evidence="3 4" key="1">
    <citation type="journal article" date="2002" name="Proc. Natl. Acad. Sci. U.S.A.">
        <title>The complete genome of hyperthermophile Methanopyrus kandleri AV19 and monophyly of archaeal methanogens.</title>
        <authorList>
            <person name="Slesarev A.I."/>
            <person name="Mezhevaya K.V."/>
            <person name="Makarova K.S."/>
            <person name="Polushin N.N."/>
            <person name="Shcherbinina O.V."/>
            <person name="Shakhova V.V."/>
            <person name="Belova G.I."/>
            <person name="Aravind L."/>
            <person name="Natale D.A."/>
            <person name="Rogozin I.B."/>
            <person name="Tatusov R.L."/>
            <person name="Wolf Y.I."/>
            <person name="Stetter K.O."/>
            <person name="Malykh A.G."/>
            <person name="Koonin E.V."/>
            <person name="Kozyavkin S.A."/>
        </authorList>
    </citation>
    <scope>NUCLEOTIDE SEQUENCE [LARGE SCALE GENOMIC DNA]</scope>
    <source>
        <strain evidence="4">AV19 / DSM 6324 / JCM 9639 / NBRC 100938</strain>
    </source>
</reference>
<evidence type="ECO:0000313" key="3">
    <source>
        <dbReference type="EMBL" id="AAM02007.1"/>
    </source>
</evidence>
<feature type="domain" description="FIST C-domain" evidence="2">
    <location>
        <begin position="264"/>
        <end position="399"/>
    </location>
</feature>
<dbReference type="Proteomes" id="UP000001826">
    <property type="component" value="Chromosome"/>
</dbReference>
<dbReference type="Pfam" id="PF10442">
    <property type="entry name" value="FIST_C"/>
    <property type="match status" value="1"/>
</dbReference>
<dbReference type="InterPro" id="IPR013702">
    <property type="entry name" value="FIST_domain_N"/>
</dbReference>
<organism evidence="3 4">
    <name type="scientific">Methanopyrus kandleri (strain AV19 / DSM 6324 / JCM 9639 / NBRC 100938)</name>
    <dbReference type="NCBI Taxonomy" id="190192"/>
    <lineage>
        <taxon>Archaea</taxon>
        <taxon>Methanobacteriati</taxon>
        <taxon>Methanobacteriota</taxon>
        <taxon>Methanomada group</taxon>
        <taxon>Methanopyri</taxon>
        <taxon>Methanopyrales</taxon>
        <taxon>Methanopyraceae</taxon>
        <taxon>Methanopyrus</taxon>
    </lineage>
</organism>
<dbReference type="PaxDb" id="190192-MK0793"/>
<accession>Q8TX82</accession>
<dbReference type="Pfam" id="PF08495">
    <property type="entry name" value="FIST"/>
    <property type="match status" value="1"/>
</dbReference>
<feature type="domain" description="FIST" evidence="1">
    <location>
        <begin position="38"/>
        <end position="263"/>
    </location>
</feature>
<evidence type="ECO:0000313" key="4">
    <source>
        <dbReference type="Proteomes" id="UP000001826"/>
    </source>
</evidence>
<protein>
    <submittedName>
        <fullName evidence="3">Uncharacterized conserved protein</fullName>
    </submittedName>
</protein>
<dbReference type="EnsemblBacteria" id="AAM02007">
    <property type="protein sequence ID" value="AAM02007"/>
    <property type="gene ID" value="MK0793"/>
</dbReference>
<name>Q8TX82_METKA</name>
<dbReference type="KEGG" id="mka:MK0793"/>
<sequence length="416" mass="46059">MPFLLEGARQLKTIEVGVAYGKDPHAVVEDAIDQLTEDPNLGLVFFSPKHIEEIESAVGSLPEGCKVIGCSTAGELTPDGYTYGTVIVALISSPYLAVETHRITFEREDPKHAREIGRNLVLGAMEKLRNPGPCLDINFNAMLTSLSEGRPIRALPYFIIELVEGLVPAIDYYMDGINEVVQKYKFLEVYGGAAGDDLRLERTYVLEGRTLCPEGSAVVAFGSTALKIGGALECGFEPVYEDRFPVTKAVPEERRIVEFDGEPAADYYADVVGKPVEELDDSVFMWNPLGWEIFGREIIVREPAFVEDDGSMIFHSRSPAAGALIRLEPTEENMRETARRVTERAMRRADIRDPEEIALVLVFDCAHRDCDAQYDAIREVVGDDVPIVGFKTYGEHGQLESGPVGHFNQTIEVVDR</sequence>
<dbReference type="InterPro" id="IPR019494">
    <property type="entry name" value="FIST_C"/>
</dbReference>
<dbReference type="STRING" id="190192.MK0793"/>
<dbReference type="SMART" id="SM01204">
    <property type="entry name" value="FIST_C"/>
    <property type="match status" value="1"/>
</dbReference>
<proteinExistence type="predicted"/>
<dbReference type="PANTHER" id="PTHR40252">
    <property type="entry name" value="BLR0328 PROTEIN"/>
    <property type="match status" value="1"/>
</dbReference>
<dbReference type="SMART" id="SM00897">
    <property type="entry name" value="FIST"/>
    <property type="match status" value="1"/>
</dbReference>
<dbReference type="AlphaFoldDB" id="Q8TX82"/>
<gene>
    <name evidence="3" type="ordered locus">MK0793</name>
</gene>
<evidence type="ECO:0000259" key="1">
    <source>
        <dbReference type="SMART" id="SM00897"/>
    </source>
</evidence>
<dbReference type="EMBL" id="AE009439">
    <property type="protein sequence ID" value="AAM02007.1"/>
    <property type="molecule type" value="Genomic_DNA"/>
</dbReference>
<evidence type="ECO:0000259" key="2">
    <source>
        <dbReference type="SMART" id="SM01204"/>
    </source>
</evidence>
<dbReference type="HOGENOM" id="CLU_052774_3_0_2"/>
<dbReference type="InParanoid" id="Q8TX82"/>
<keyword evidence="4" id="KW-1185">Reference proteome</keyword>